<keyword evidence="2" id="KW-1003">Cell membrane</keyword>
<keyword evidence="6" id="KW-0653">Protein transport</keyword>
<evidence type="ECO:0000313" key="9">
    <source>
        <dbReference type="EMBL" id="OAI23673.1"/>
    </source>
</evidence>
<sequence length="236" mass="26110">MEHTLHFSETAIVDGTLCLLGCFSLVTWSVILLKAGELLWHRYRLRSLMPQINLNELLHAGFKSHTLEDKQLNTPAGRLWQIGQQTYDTARLQTQKTLHHSAAWHELIERSLRQQLQKERAVFDSGLGWLASIGTTAPFVGLFGTVWGIMHALKDISAQGNASLEVVAGPIGEALIATAVGLAVAIPSVIAYNFFLRQNRTLLAQLEHFATDFLRACIQNDLNQTTPGVDHVHASA</sequence>
<keyword evidence="5 7" id="KW-0472">Membrane</keyword>
<feature type="transmembrane region" description="Helical" evidence="7">
    <location>
        <begin position="12"/>
        <end position="33"/>
    </location>
</feature>
<evidence type="ECO:0000313" key="10">
    <source>
        <dbReference type="Proteomes" id="UP000077734"/>
    </source>
</evidence>
<dbReference type="PANTHER" id="PTHR30625:SF3">
    <property type="entry name" value="TOL-PAL SYSTEM PROTEIN TOLQ"/>
    <property type="match status" value="1"/>
</dbReference>
<dbReference type="Proteomes" id="UP000077734">
    <property type="component" value="Unassembled WGS sequence"/>
</dbReference>
<feature type="domain" description="MotA/TolQ/ExbB proton channel" evidence="8">
    <location>
        <begin position="98"/>
        <end position="207"/>
    </location>
</feature>
<proteinExistence type="inferred from homology"/>
<evidence type="ECO:0000256" key="1">
    <source>
        <dbReference type="ARBA" id="ARBA00004651"/>
    </source>
</evidence>
<dbReference type="InterPro" id="IPR050790">
    <property type="entry name" value="ExbB/TolQ_transport"/>
</dbReference>
<dbReference type="Pfam" id="PF01618">
    <property type="entry name" value="MotA_ExbB"/>
    <property type="match status" value="1"/>
</dbReference>
<comment type="similarity">
    <text evidence="6">Belongs to the exbB/tolQ family.</text>
</comment>
<evidence type="ECO:0000256" key="3">
    <source>
        <dbReference type="ARBA" id="ARBA00022692"/>
    </source>
</evidence>
<dbReference type="GO" id="GO:0017038">
    <property type="term" value="P:protein import"/>
    <property type="evidence" value="ECO:0007669"/>
    <property type="project" value="TreeGrafter"/>
</dbReference>
<protein>
    <recommendedName>
        <fullName evidence="8">MotA/TolQ/ExbB proton channel domain-containing protein</fullName>
    </recommendedName>
</protein>
<keyword evidence="10" id="KW-1185">Reference proteome</keyword>
<keyword evidence="6" id="KW-0813">Transport</keyword>
<gene>
    <name evidence="9" type="ORF">A1356_17415</name>
</gene>
<reference evidence="9 10" key="1">
    <citation type="submission" date="2016-03" db="EMBL/GenBank/DDBJ databases">
        <authorList>
            <person name="Heylen K."/>
            <person name="De Vos P."/>
            <person name="Vekeman B."/>
        </authorList>
    </citation>
    <scope>NUCLEOTIDE SEQUENCE [LARGE SCALE GENOMIC DNA]</scope>
    <source>
        <strain evidence="9 10">R-49807</strain>
    </source>
</reference>
<evidence type="ECO:0000256" key="7">
    <source>
        <dbReference type="SAM" id="Phobius"/>
    </source>
</evidence>
<dbReference type="GO" id="GO:0005886">
    <property type="term" value="C:plasma membrane"/>
    <property type="evidence" value="ECO:0007669"/>
    <property type="project" value="UniProtKB-SubCell"/>
</dbReference>
<dbReference type="RefSeq" id="WP_064028860.1">
    <property type="nucleotide sequence ID" value="NZ_LUUL01000099.1"/>
</dbReference>
<evidence type="ECO:0000256" key="2">
    <source>
        <dbReference type="ARBA" id="ARBA00022475"/>
    </source>
</evidence>
<name>A0AA91DAE3_9GAMM</name>
<comment type="caution">
    <text evidence="9">The sequence shown here is derived from an EMBL/GenBank/DDBJ whole genome shotgun (WGS) entry which is preliminary data.</text>
</comment>
<keyword evidence="3 7" id="KW-0812">Transmembrane</keyword>
<dbReference type="EMBL" id="LUUL01000099">
    <property type="protein sequence ID" value="OAI23673.1"/>
    <property type="molecule type" value="Genomic_DNA"/>
</dbReference>
<evidence type="ECO:0000259" key="8">
    <source>
        <dbReference type="Pfam" id="PF01618"/>
    </source>
</evidence>
<evidence type="ECO:0000256" key="4">
    <source>
        <dbReference type="ARBA" id="ARBA00022989"/>
    </source>
</evidence>
<feature type="transmembrane region" description="Helical" evidence="7">
    <location>
        <begin position="170"/>
        <end position="195"/>
    </location>
</feature>
<dbReference type="AlphaFoldDB" id="A0AA91DAE3"/>
<accession>A0AA91DAE3</accession>
<keyword evidence="4 7" id="KW-1133">Transmembrane helix</keyword>
<dbReference type="PANTHER" id="PTHR30625">
    <property type="entry name" value="PROTEIN TOLQ"/>
    <property type="match status" value="1"/>
</dbReference>
<comment type="subcellular location">
    <subcellularLocation>
        <location evidence="1">Cell membrane</location>
        <topology evidence="1">Multi-pass membrane protein</topology>
    </subcellularLocation>
    <subcellularLocation>
        <location evidence="6">Membrane</location>
        <topology evidence="6">Multi-pass membrane protein</topology>
    </subcellularLocation>
</comment>
<feature type="transmembrane region" description="Helical" evidence="7">
    <location>
        <begin position="127"/>
        <end position="150"/>
    </location>
</feature>
<evidence type="ECO:0000256" key="5">
    <source>
        <dbReference type="ARBA" id="ARBA00023136"/>
    </source>
</evidence>
<dbReference type="InterPro" id="IPR002898">
    <property type="entry name" value="MotA_ExbB_proton_chnl"/>
</dbReference>
<organism evidence="9 10">
    <name type="scientific">Methylomonas koyamae</name>
    <dbReference type="NCBI Taxonomy" id="702114"/>
    <lineage>
        <taxon>Bacteria</taxon>
        <taxon>Pseudomonadati</taxon>
        <taxon>Pseudomonadota</taxon>
        <taxon>Gammaproteobacteria</taxon>
        <taxon>Methylococcales</taxon>
        <taxon>Methylococcaceae</taxon>
        <taxon>Methylomonas</taxon>
    </lineage>
</organism>
<evidence type="ECO:0000256" key="6">
    <source>
        <dbReference type="RuleBase" id="RU004057"/>
    </source>
</evidence>